<sequence length="153" mass="17073">MEISIGSYKLRVEVLILIVIIFWIMFGHMLCSCCKFNLNFREGFSGANYSSAGPEFAGAKTPDWIMNPSTWSMPTLTYSPGTTPDTGVKAIFDRPKQPIPLPKDELDMFATTKFKPECCPNAYSTSTGCACMTVGQYNYLRDRGGNNVPYSEY</sequence>
<organism evidence="2">
    <name type="scientific">viral metagenome</name>
    <dbReference type="NCBI Taxonomy" id="1070528"/>
    <lineage>
        <taxon>unclassified sequences</taxon>
        <taxon>metagenomes</taxon>
        <taxon>organismal metagenomes</taxon>
    </lineage>
</organism>
<dbReference type="AlphaFoldDB" id="A0A6C0KNE9"/>
<protein>
    <submittedName>
        <fullName evidence="2">Uncharacterized protein</fullName>
    </submittedName>
</protein>
<keyword evidence="1" id="KW-0812">Transmembrane</keyword>
<accession>A0A6C0KNE9</accession>
<proteinExistence type="predicted"/>
<evidence type="ECO:0000256" key="1">
    <source>
        <dbReference type="SAM" id="Phobius"/>
    </source>
</evidence>
<feature type="transmembrane region" description="Helical" evidence="1">
    <location>
        <begin position="12"/>
        <end position="30"/>
    </location>
</feature>
<keyword evidence="1" id="KW-1133">Transmembrane helix</keyword>
<reference evidence="2" key="1">
    <citation type="journal article" date="2020" name="Nature">
        <title>Giant virus diversity and host interactions through global metagenomics.</title>
        <authorList>
            <person name="Schulz F."/>
            <person name="Roux S."/>
            <person name="Paez-Espino D."/>
            <person name="Jungbluth S."/>
            <person name="Walsh D.A."/>
            <person name="Denef V.J."/>
            <person name="McMahon K.D."/>
            <person name="Konstantinidis K.T."/>
            <person name="Eloe-Fadrosh E.A."/>
            <person name="Kyrpides N.C."/>
            <person name="Woyke T."/>
        </authorList>
    </citation>
    <scope>NUCLEOTIDE SEQUENCE</scope>
    <source>
        <strain evidence="2">GVMAG-S-3300013014-104</strain>
    </source>
</reference>
<dbReference type="EMBL" id="MN740945">
    <property type="protein sequence ID" value="QHU19149.1"/>
    <property type="molecule type" value="Genomic_DNA"/>
</dbReference>
<keyword evidence="1" id="KW-0472">Membrane</keyword>
<name>A0A6C0KNE9_9ZZZZ</name>
<evidence type="ECO:0000313" key="2">
    <source>
        <dbReference type="EMBL" id="QHU19149.1"/>
    </source>
</evidence>